<sequence length="1186" mass="132374">MKKLSIITLILAIVLTSFMPFYKVEAATPYTVEMVSNNTNNAYVGSYSSYEDAVKAMNSQNSTSTSVATIYKDGVPIDSKYAIFKFKPTANNEYYNLYSSSTGPMYTGIHTNSGSEAALLGYSTNGRVKIMISGYVGWTEIENGVITPISLLAVNGNTLYVPGKSNKVRVSPSTTATVIATITSPHTFTYTEIKDDGDNIWYKISYDGRDAWIAKGDSMTIYNNGDSSLNTYYEKNKDSGNLIHHFTYYAGTGYGNSFTNLGKAPDYLTPGVKYYSFDGNYFYSTLTDMLDDYRNFSYNGNVTVGDYNRSINKDNPFYAYFLYLPSHSVTGYTAEDFDNIIASKGYTASTSKMYGTGKYFKEAEAKYGQNALTAFGTAINESAYGTSRIAMDKNNLFGYGAYDSCAYDCAKTYDSPRDSIIDYAKTSGSSYSLVTGNNYHGGHYGNKAGGRNVRWATDPYWGEKQAANSLSIDNSYGGKEYNSTTIGVAKKGHVWVQVFKSPNQSDYLYTMKNPNSNENIYDMSVSIVDKVQGVDQEYYKIYTDLPASDNNVFGYVKVSDFNVSNNQPVIIANDLTITEGSSFNPMDWVSASDVENGNLTDRVTYDSDVKPDVEGTYHVTYNVVDNSNFHASKTITVKVVSNEMPTIEASNREVKQFSEFKYMDGVKATAADGTDITDDVTYEETVNTDVVDTYEVTYKVKDSKGKEASKTITVTVIPNEKPVINVEDKEIYLNSDFDPLDGVTASDAEDGPITDIEYDSDVKPDVIGDYKVTYTVQDKNGQVTTKTITVKVIANQLPVINAYDKTIYLNSKFEPLEGVTASDAEDGPITDIKVDKNDVKTDSLGKYDVTYSVTDSYNQTVTKTITVTVVEKVLEKKDGRFDLEYFKYIDNQLYIKGFSTIDGINNDLNTNISYKLKFVNLDNNKVFEQDLNRVVNSDDIPYEVPSSDGKKYTYAWFDGNIDLSSVEAGNYNMYVVASSDDFYSENLVNNQIFSEQVASAHDKSGKYIITRNDYFAKGKPLQLLVRNEKLADKTADSTTNQYGQLDDMHFEKNGLLYLKGNSFSYGSDLSSTSNVKRTIIFENIDTLERYTFDLGSITDGTYEVKMPVSDGLSKDRAWFEKTIDLSNLPKGRYVIYINTISNISDISELNDQAFYGFDNVNGNFDSKTYSFLLNENQRYRLELKIS</sequence>
<reference evidence="2" key="2">
    <citation type="journal article" date="2021" name="PeerJ">
        <title>Extensive microbial diversity within the chicken gut microbiome revealed by metagenomics and culture.</title>
        <authorList>
            <person name="Gilroy R."/>
            <person name="Ravi A."/>
            <person name="Getino M."/>
            <person name="Pursley I."/>
            <person name="Horton D.L."/>
            <person name="Alikhan N.F."/>
            <person name="Baker D."/>
            <person name="Gharbi K."/>
            <person name="Hall N."/>
            <person name="Watson M."/>
            <person name="Adriaenssens E.M."/>
            <person name="Foster-Nyarko E."/>
            <person name="Jarju S."/>
            <person name="Secka A."/>
            <person name="Antonio M."/>
            <person name="Oren A."/>
            <person name="Chaudhuri R.R."/>
            <person name="La Ragione R."/>
            <person name="Hildebrand F."/>
            <person name="Pallen M.J."/>
        </authorList>
    </citation>
    <scope>NUCLEOTIDE SEQUENCE</scope>
    <source>
        <strain evidence="2">CHK147-3167</strain>
    </source>
</reference>
<reference evidence="2" key="1">
    <citation type="submission" date="2020-10" db="EMBL/GenBank/DDBJ databases">
        <authorList>
            <person name="Gilroy R."/>
        </authorList>
    </citation>
    <scope>NUCLEOTIDE SEQUENCE</scope>
    <source>
        <strain evidence="2">CHK147-3167</strain>
    </source>
</reference>
<feature type="domain" description="Mannosyl-glycoprotein endo-beta-N-acetylglucosamidase-like" evidence="1">
    <location>
        <begin position="345"/>
        <end position="482"/>
    </location>
</feature>
<dbReference type="InterPro" id="IPR013783">
    <property type="entry name" value="Ig-like_fold"/>
</dbReference>
<protein>
    <submittedName>
        <fullName evidence="2">DUF5011 domain-containing protein</fullName>
    </submittedName>
</protein>
<gene>
    <name evidence="2" type="ORF">IAB27_04070</name>
</gene>
<evidence type="ECO:0000313" key="2">
    <source>
        <dbReference type="EMBL" id="HIQ90781.1"/>
    </source>
</evidence>
<dbReference type="PANTHER" id="PTHR24273:SF32">
    <property type="entry name" value="HYALIN"/>
    <property type="match status" value="1"/>
</dbReference>
<comment type="caution">
    <text evidence="2">The sequence shown here is derived from an EMBL/GenBank/DDBJ whole genome shotgun (WGS) entry which is preliminary data.</text>
</comment>
<dbReference type="InterPro" id="IPR003646">
    <property type="entry name" value="SH3-like_bac-type"/>
</dbReference>
<name>A0A9D1CZV0_9FIRM</name>
<dbReference type="AlphaFoldDB" id="A0A9D1CZV0"/>
<dbReference type="PANTHER" id="PTHR24273">
    <property type="entry name" value="FI04643P-RELATED"/>
    <property type="match status" value="1"/>
</dbReference>
<evidence type="ECO:0000259" key="1">
    <source>
        <dbReference type="SMART" id="SM00047"/>
    </source>
</evidence>
<dbReference type="Pfam" id="PF08239">
    <property type="entry name" value="SH3_3"/>
    <property type="match status" value="1"/>
</dbReference>
<dbReference type="Pfam" id="PF16403">
    <property type="entry name" value="Bact_surface_Ig-like"/>
    <property type="match status" value="4"/>
</dbReference>
<evidence type="ECO:0000313" key="3">
    <source>
        <dbReference type="Proteomes" id="UP000886786"/>
    </source>
</evidence>
<dbReference type="EMBL" id="DVFV01000071">
    <property type="protein sequence ID" value="HIQ90781.1"/>
    <property type="molecule type" value="Genomic_DNA"/>
</dbReference>
<dbReference type="Gene3D" id="2.60.40.10">
    <property type="entry name" value="Immunoglobulins"/>
    <property type="match status" value="4"/>
</dbReference>
<dbReference type="GO" id="GO:0004040">
    <property type="term" value="F:amidase activity"/>
    <property type="evidence" value="ECO:0007669"/>
    <property type="project" value="InterPro"/>
</dbReference>
<organism evidence="2 3">
    <name type="scientific">Candidatus Coprosoma intestinipullorum</name>
    <dbReference type="NCBI Taxonomy" id="2840752"/>
    <lineage>
        <taxon>Bacteria</taxon>
        <taxon>Bacillati</taxon>
        <taxon>Bacillota</taxon>
        <taxon>Bacillota incertae sedis</taxon>
        <taxon>Candidatus Coprosoma</taxon>
    </lineage>
</organism>
<dbReference type="InterPro" id="IPR032179">
    <property type="entry name" value="Cry22Aa_Ig-like"/>
</dbReference>
<proteinExistence type="predicted"/>
<dbReference type="Gene3D" id="1.10.530.10">
    <property type="match status" value="1"/>
</dbReference>
<accession>A0A9D1CZV0</accession>
<dbReference type="InterPro" id="IPR002901">
    <property type="entry name" value="MGlyc_endo_b_GlcNAc-like_dom"/>
</dbReference>
<dbReference type="Proteomes" id="UP000886786">
    <property type="component" value="Unassembled WGS sequence"/>
</dbReference>
<dbReference type="Pfam" id="PF01832">
    <property type="entry name" value="Glucosaminidase"/>
    <property type="match status" value="1"/>
</dbReference>
<dbReference type="SMART" id="SM00047">
    <property type="entry name" value="LYZ2"/>
    <property type="match status" value="1"/>
</dbReference>
<dbReference type="Gene3D" id="2.30.30.40">
    <property type="entry name" value="SH3 Domains"/>
    <property type="match status" value="1"/>
</dbReference>